<sequence length="70" mass="8000">MWKGFMIMAAVIFTLFPIQSLKQERLFSVMITMVESLGAVLVMGFAPAMWSMMMLAMFPRKHIAMVPGIW</sequence>
<proteinExistence type="predicted"/>
<reference evidence="2 3" key="1">
    <citation type="journal article" date="2012" name="J. Bacteriol.">
        <title>Genome Sequence of the Alkane-Degrading Bacterium Alcanivorax hongdengensis Type Strain A-11-3.</title>
        <authorList>
            <person name="Lai Q."/>
            <person name="Shao Z."/>
        </authorList>
    </citation>
    <scope>NUCLEOTIDE SEQUENCE [LARGE SCALE GENOMIC DNA]</scope>
    <source>
        <strain evidence="2 3">A-11-3</strain>
    </source>
</reference>
<keyword evidence="3" id="KW-1185">Reference proteome</keyword>
<feature type="transmembrane region" description="Helical" evidence="1">
    <location>
        <begin position="36"/>
        <end position="58"/>
    </location>
</feature>
<protein>
    <submittedName>
        <fullName evidence="2">Uncharacterized protein</fullName>
    </submittedName>
</protein>
<keyword evidence="1" id="KW-0472">Membrane</keyword>
<dbReference type="Proteomes" id="UP000010164">
    <property type="component" value="Unassembled WGS sequence"/>
</dbReference>
<dbReference type="EMBL" id="AMRJ01000048">
    <property type="protein sequence ID" value="EKF72841.1"/>
    <property type="molecule type" value="Genomic_DNA"/>
</dbReference>
<accession>L0W7G9</accession>
<name>L0W7G9_9GAMM</name>
<comment type="caution">
    <text evidence="2">The sequence shown here is derived from an EMBL/GenBank/DDBJ whole genome shotgun (WGS) entry which is preliminary data.</text>
</comment>
<gene>
    <name evidence="2" type="ORF">A11A3_16632</name>
</gene>
<evidence type="ECO:0000313" key="3">
    <source>
        <dbReference type="Proteomes" id="UP000010164"/>
    </source>
</evidence>
<keyword evidence="1" id="KW-1133">Transmembrane helix</keyword>
<evidence type="ECO:0000256" key="1">
    <source>
        <dbReference type="SAM" id="Phobius"/>
    </source>
</evidence>
<keyword evidence="1" id="KW-0812">Transmembrane</keyword>
<evidence type="ECO:0000313" key="2">
    <source>
        <dbReference type="EMBL" id="EKF72841.1"/>
    </source>
</evidence>
<organism evidence="2 3">
    <name type="scientific">Alcanivorax hongdengensis A-11-3</name>
    <dbReference type="NCBI Taxonomy" id="1177179"/>
    <lineage>
        <taxon>Bacteria</taxon>
        <taxon>Pseudomonadati</taxon>
        <taxon>Pseudomonadota</taxon>
        <taxon>Gammaproteobacteria</taxon>
        <taxon>Oceanospirillales</taxon>
        <taxon>Alcanivoracaceae</taxon>
        <taxon>Alcanivorax</taxon>
    </lineage>
</organism>
<dbReference type="AlphaFoldDB" id="L0W7G9"/>